<dbReference type="HAMAP" id="MF_00109">
    <property type="entry name" value="Shikimate_kinase"/>
    <property type="match status" value="1"/>
</dbReference>
<dbReference type="InterPro" id="IPR023000">
    <property type="entry name" value="Shikimate_kinase_CS"/>
</dbReference>
<evidence type="ECO:0000256" key="4">
    <source>
        <dbReference type="ARBA" id="ARBA00022490"/>
    </source>
</evidence>
<keyword evidence="11 14" id="KW-0057">Aromatic amino acid biosynthesis</keyword>
<evidence type="ECO:0000313" key="20">
    <source>
        <dbReference type="Proteomes" id="UP000297288"/>
    </source>
</evidence>
<feature type="binding site" evidence="14">
    <location>
        <position position="113"/>
    </location>
    <ligand>
        <name>ATP</name>
        <dbReference type="ChEBI" id="CHEBI:30616"/>
    </ligand>
</feature>
<dbReference type="UniPathway" id="UPA00053">
    <property type="reaction ID" value="UER00088"/>
</dbReference>
<dbReference type="Pfam" id="PF01202">
    <property type="entry name" value="SKI"/>
    <property type="match status" value="1"/>
</dbReference>
<dbReference type="CDD" id="cd08195">
    <property type="entry name" value="DHQS"/>
    <property type="match status" value="1"/>
</dbReference>
<comment type="subcellular location">
    <subcellularLocation>
        <location evidence="14">Cytoplasm</location>
    </subcellularLocation>
</comment>
<evidence type="ECO:0000256" key="12">
    <source>
        <dbReference type="ARBA" id="ARBA00023239"/>
    </source>
</evidence>
<dbReference type="InterPro" id="IPR056179">
    <property type="entry name" value="DHQS_C"/>
</dbReference>
<dbReference type="SUPFAM" id="SSF52540">
    <property type="entry name" value="P-loop containing nucleoside triphosphate hydrolases"/>
    <property type="match status" value="1"/>
</dbReference>
<proteinExistence type="inferred from homology"/>
<evidence type="ECO:0000256" key="5">
    <source>
        <dbReference type="ARBA" id="ARBA00022605"/>
    </source>
</evidence>
<gene>
    <name evidence="14" type="primary">aroK</name>
    <name evidence="18" type="ORF">E4650_07485</name>
    <name evidence="17" type="ORF">SAMN04488588_1164</name>
</gene>
<dbReference type="GO" id="GO:0005737">
    <property type="term" value="C:cytoplasm"/>
    <property type="evidence" value="ECO:0007669"/>
    <property type="project" value="UniProtKB-SubCell"/>
</dbReference>
<dbReference type="InterPro" id="IPR050071">
    <property type="entry name" value="Dehydroquinate_synthase"/>
</dbReference>
<evidence type="ECO:0000256" key="10">
    <source>
        <dbReference type="ARBA" id="ARBA00023027"/>
    </source>
</evidence>
<evidence type="ECO:0000313" key="17">
    <source>
        <dbReference type="EMBL" id="SDC47501.1"/>
    </source>
</evidence>
<evidence type="ECO:0000256" key="11">
    <source>
        <dbReference type="ARBA" id="ARBA00023141"/>
    </source>
</evidence>
<keyword evidence="10" id="KW-0520">NAD</keyword>
<evidence type="ECO:0000256" key="2">
    <source>
        <dbReference type="ARBA" id="ARBA00004842"/>
    </source>
</evidence>
<keyword evidence="6 14" id="KW-0808">Transferase</keyword>
<feature type="binding site" evidence="14">
    <location>
        <position position="56"/>
    </location>
    <ligand>
        <name>substrate</name>
    </ligand>
</feature>
<dbReference type="GO" id="GO:0005524">
    <property type="term" value="F:ATP binding"/>
    <property type="evidence" value="ECO:0007669"/>
    <property type="project" value="UniProtKB-UniRule"/>
</dbReference>
<feature type="domain" description="3-dehydroquinate synthase C-terminal" evidence="16">
    <location>
        <begin position="322"/>
        <end position="462"/>
    </location>
</feature>
<feature type="binding site" evidence="14">
    <location>
        <position position="129"/>
    </location>
    <ligand>
        <name>substrate</name>
    </ligand>
</feature>
<evidence type="ECO:0000256" key="8">
    <source>
        <dbReference type="ARBA" id="ARBA00022777"/>
    </source>
</evidence>
<comment type="cofactor">
    <cofactor evidence="14">
        <name>Mg(2+)</name>
        <dbReference type="ChEBI" id="CHEBI:18420"/>
    </cofactor>
    <text evidence="14">Binds 1 Mg(2+) ion per subunit.</text>
</comment>
<keyword evidence="14" id="KW-0479">Metal-binding</keyword>
<keyword evidence="4 14" id="KW-0963">Cytoplasm</keyword>
<dbReference type="InterPro" id="IPR000623">
    <property type="entry name" value="Shikimate_kinase/TSH1"/>
</dbReference>
<feature type="binding site" evidence="14">
    <location>
        <position position="14"/>
    </location>
    <ligand>
        <name>Mg(2+)</name>
        <dbReference type="ChEBI" id="CHEBI:18420"/>
    </ligand>
</feature>
<evidence type="ECO:0000256" key="7">
    <source>
        <dbReference type="ARBA" id="ARBA00022741"/>
    </source>
</evidence>
<evidence type="ECO:0000313" key="18">
    <source>
        <dbReference type="EMBL" id="TGG87579.1"/>
    </source>
</evidence>
<dbReference type="InterPro" id="IPR030960">
    <property type="entry name" value="DHQS/DOIS_N"/>
</dbReference>
<comment type="catalytic activity">
    <reaction evidence="13 14">
        <text>shikimate + ATP = 3-phosphoshikimate + ADP + H(+)</text>
        <dbReference type="Rhea" id="RHEA:13121"/>
        <dbReference type="ChEBI" id="CHEBI:15378"/>
        <dbReference type="ChEBI" id="CHEBI:30616"/>
        <dbReference type="ChEBI" id="CHEBI:36208"/>
        <dbReference type="ChEBI" id="CHEBI:145989"/>
        <dbReference type="ChEBI" id="CHEBI:456216"/>
        <dbReference type="EC" id="2.7.1.71"/>
    </reaction>
</comment>
<dbReference type="Pfam" id="PF24621">
    <property type="entry name" value="DHQS_C"/>
    <property type="match status" value="1"/>
</dbReference>
<dbReference type="Gene3D" id="3.40.50.1970">
    <property type="match status" value="1"/>
</dbReference>
<reference evidence="17 19" key="1">
    <citation type="submission" date="2016-10" db="EMBL/GenBank/DDBJ databases">
        <authorList>
            <person name="de Groot N.N."/>
        </authorList>
    </citation>
    <scope>NUCLEOTIDE SEQUENCE [LARGE SCALE GENOMIC DNA]</scope>
    <source>
        <strain evidence="17 19">WG14</strain>
    </source>
</reference>
<dbReference type="EMBL" id="SRME01000004">
    <property type="protein sequence ID" value="TGG87579.1"/>
    <property type="molecule type" value="Genomic_DNA"/>
</dbReference>
<keyword evidence="5 14" id="KW-0028">Amino-acid biosynthesis</keyword>
<comment type="similarity">
    <text evidence="14">Belongs to the shikimate kinase family.</text>
</comment>
<feature type="binding site" evidence="14">
    <location>
        <position position="32"/>
    </location>
    <ligand>
        <name>substrate</name>
    </ligand>
</feature>
<dbReference type="STRING" id="28234.SAMN04488588_1164"/>
<evidence type="ECO:0000256" key="3">
    <source>
        <dbReference type="ARBA" id="ARBA00012154"/>
    </source>
</evidence>
<dbReference type="SUPFAM" id="SSF56796">
    <property type="entry name" value="Dehydroquinate synthase-like"/>
    <property type="match status" value="1"/>
</dbReference>
<dbReference type="GO" id="GO:0003856">
    <property type="term" value="F:3-dehydroquinate synthase activity"/>
    <property type="evidence" value="ECO:0007669"/>
    <property type="project" value="TreeGrafter"/>
</dbReference>
<dbReference type="PRINTS" id="PR01100">
    <property type="entry name" value="SHIKIMTKNASE"/>
</dbReference>
<dbReference type="EC" id="2.7.1.71" evidence="3 14"/>
<keyword evidence="9 14" id="KW-0067">ATP-binding</keyword>
<evidence type="ECO:0000256" key="6">
    <source>
        <dbReference type="ARBA" id="ARBA00022679"/>
    </source>
</evidence>
<dbReference type="Pfam" id="PF01761">
    <property type="entry name" value="DHQ_synthase"/>
    <property type="match status" value="1"/>
</dbReference>
<feature type="domain" description="3-dehydroquinate synthase N-terminal" evidence="15">
    <location>
        <begin position="208"/>
        <end position="320"/>
    </location>
</feature>
<protein>
    <recommendedName>
        <fullName evidence="3 14">Shikimate kinase</fullName>
        <shortName evidence="14">SK</shortName>
        <ecNumber evidence="3 14">2.7.1.71</ecNumber>
    </recommendedName>
</protein>
<comment type="cofactor">
    <cofactor evidence="1">
        <name>NAD(+)</name>
        <dbReference type="ChEBI" id="CHEBI:57540"/>
    </cofactor>
</comment>
<dbReference type="GO" id="GO:0009423">
    <property type="term" value="P:chorismate biosynthetic process"/>
    <property type="evidence" value="ECO:0007669"/>
    <property type="project" value="UniProtKB-UniRule"/>
</dbReference>
<comment type="caution">
    <text evidence="14">Lacks conserved residue(s) required for the propagation of feature annotation.</text>
</comment>
<evidence type="ECO:0000313" key="19">
    <source>
        <dbReference type="Proteomes" id="UP000199322"/>
    </source>
</evidence>
<dbReference type="InterPro" id="IPR031322">
    <property type="entry name" value="Shikimate/glucono_kinase"/>
</dbReference>
<evidence type="ECO:0000256" key="14">
    <source>
        <dbReference type="HAMAP-Rule" id="MF_00109"/>
    </source>
</evidence>
<comment type="subunit">
    <text evidence="14">Monomer.</text>
</comment>
<keyword evidence="19" id="KW-1185">Reference proteome</keyword>
<keyword evidence="12" id="KW-0456">Lyase</keyword>
<keyword evidence="7 14" id="KW-0547">Nucleotide-binding</keyword>
<dbReference type="PANTHER" id="PTHR43622:SF7">
    <property type="entry name" value="3-DEHYDROQUINATE SYNTHASE, CHLOROPLASTIC"/>
    <property type="match status" value="1"/>
</dbReference>
<dbReference type="Proteomes" id="UP000199322">
    <property type="component" value="Unassembled WGS sequence"/>
</dbReference>
<dbReference type="GO" id="GO:0004765">
    <property type="term" value="F:shikimate kinase activity"/>
    <property type="evidence" value="ECO:0007669"/>
    <property type="project" value="UniProtKB-UniRule"/>
</dbReference>
<evidence type="ECO:0000256" key="9">
    <source>
        <dbReference type="ARBA" id="ARBA00022840"/>
    </source>
</evidence>
<evidence type="ECO:0000256" key="1">
    <source>
        <dbReference type="ARBA" id="ARBA00001911"/>
    </source>
</evidence>
<name>A0A1G6LWA7_9BACT</name>
<dbReference type="Gene3D" id="1.20.1090.10">
    <property type="entry name" value="Dehydroquinate synthase-like - alpha domain"/>
    <property type="match status" value="1"/>
</dbReference>
<sequence length="492" mass="57141">MQIFLIGLSGVGKTTLGKKLSKILDIDFLDMDEIIEKQNNMKIKDIFNKYGESRFRDLESELLFSLNNKEGIIATGGGVILNKKNRKFLKEKKSFFIYKDIDEIINNLEISHRPLLKDRNSLLDLWEKRKNIYNEFYKIDISGLNIQESTAKILNTFFVKEYKIVDKEIQNTFLKNKLDEDFLNKKIIISDDKFHSIFFSKYKGKNIFKIKEPEKNKKMETIMDIIDFFIENDVDRSNLIEIYGGGAVTDIAAFACSIYKRGIKYSLNPTTLLSQVDASIGGKNGVNYRKYKNIIGNINIPEKTYINTNYIMSLDDTEYINGLIEIIKIFILTEQNIDIFLDKKEKIEKRNLDFMTDLIVKSVKKKINFVSKDKTDKNIRMALNYGHTLGHAFESITDNKHGVSVAWGIKKENLISKKMGFLCAHDFNTINELLNLYIDNEILNMELEKDDLLKYLRKDKKTDSGKIKIPLLKKIGEFYFVEISPEEVVDLL</sequence>
<dbReference type="OrthoDB" id="9806583at2"/>
<dbReference type="GO" id="GO:0000287">
    <property type="term" value="F:magnesium ion binding"/>
    <property type="evidence" value="ECO:0007669"/>
    <property type="project" value="UniProtKB-UniRule"/>
</dbReference>
<reference evidence="18 20" key="2">
    <citation type="submission" date="2019-04" db="EMBL/GenBank/DDBJ databases">
        <title>Draft genome sequence data and analysis of a Fermenting Bacterium, Geotoga petraea strain HO-Geo1, isolated from heavy-oil petroleum reservoir in Russia.</title>
        <authorList>
            <person name="Grouzdev D.S."/>
            <person name="Semenova E.M."/>
            <person name="Sokolova D.S."/>
            <person name="Tourova T.P."/>
            <person name="Poltaraus A.B."/>
            <person name="Nazina T.N."/>
        </authorList>
    </citation>
    <scope>NUCLEOTIDE SEQUENCE [LARGE SCALE GENOMIC DNA]</scope>
    <source>
        <strain evidence="18 20">HO-Geo1</strain>
    </source>
</reference>
<dbReference type="GO" id="GO:0009073">
    <property type="term" value="P:aromatic amino acid family biosynthetic process"/>
    <property type="evidence" value="ECO:0007669"/>
    <property type="project" value="UniProtKB-KW"/>
</dbReference>
<dbReference type="Gene3D" id="3.40.50.300">
    <property type="entry name" value="P-loop containing nucleotide triphosphate hydrolases"/>
    <property type="match status" value="1"/>
</dbReference>
<keyword evidence="8 14" id="KW-0418">Kinase</keyword>
<accession>A0A1G6LWA7</accession>
<evidence type="ECO:0000259" key="16">
    <source>
        <dbReference type="Pfam" id="PF24621"/>
    </source>
</evidence>
<dbReference type="PANTHER" id="PTHR43622">
    <property type="entry name" value="3-DEHYDROQUINATE SYNTHASE"/>
    <property type="match status" value="1"/>
</dbReference>
<dbReference type="InterPro" id="IPR027417">
    <property type="entry name" value="P-loop_NTPase"/>
</dbReference>
<dbReference type="CDD" id="cd00464">
    <property type="entry name" value="SK"/>
    <property type="match status" value="1"/>
</dbReference>
<feature type="binding site" evidence="14">
    <location>
        <position position="77"/>
    </location>
    <ligand>
        <name>substrate</name>
    </ligand>
</feature>
<comment type="pathway">
    <text evidence="2 14">Metabolic intermediate biosynthesis; chorismate biosynthesis; chorismate from D-erythrose 4-phosphate and phosphoenolpyruvate: step 5/7.</text>
</comment>
<dbReference type="GO" id="GO:0008652">
    <property type="term" value="P:amino acid biosynthetic process"/>
    <property type="evidence" value="ECO:0007669"/>
    <property type="project" value="UniProtKB-KW"/>
</dbReference>
<comment type="function">
    <text evidence="14">Catalyzes the specific phosphorylation of the 3-hydroxyl group of shikimic acid using ATP as a cosubstrate.</text>
</comment>
<dbReference type="EMBL" id="FMYV01000004">
    <property type="protein sequence ID" value="SDC47501.1"/>
    <property type="molecule type" value="Genomic_DNA"/>
</dbReference>
<keyword evidence="14" id="KW-0460">Magnesium</keyword>
<dbReference type="PROSITE" id="PS01128">
    <property type="entry name" value="SHIKIMATE_KINASE"/>
    <property type="match status" value="1"/>
</dbReference>
<dbReference type="RefSeq" id="WP_091403561.1">
    <property type="nucleotide sequence ID" value="NZ_FMYV01000004.1"/>
</dbReference>
<organism evidence="17 19">
    <name type="scientific">Geotoga petraea</name>
    <dbReference type="NCBI Taxonomy" id="28234"/>
    <lineage>
        <taxon>Bacteria</taxon>
        <taxon>Thermotogati</taxon>
        <taxon>Thermotogota</taxon>
        <taxon>Thermotogae</taxon>
        <taxon>Petrotogales</taxon>
        <taxon>Petrotogaceae</taxon>
        <taxon>Geotoga</taxon>
    </lineage>
</organism>
<feature type="binding site" evidence="14">
    <location>
        <begin position="10"/>
        <end position="15"/>
    </location>
    <ligand>
        <name>ATP</name>
        <dbReference type="ChEBI" id="CHEBI:30616"/>
    </ligand>
</feature>
<evidence type="ECO:0000259" key="15">
    <source>
        <dbReference type="Pfam" id="PF01761"/>
    </source>
</evidence>
<dbReference type="Proteomes" id="UP000297288">
    <property type="component" value="Unassembled WGS sequence"/>
</dbReference>
<evidence type="ECO:0000256" key="13">
    <source>
        <dbReference type="ARBA" id="ARBA00048567"/>
    </source>
</evidence>
<dbReference type="AlphaFoldDB" id="A0A1G6LWA7"/>